<evidence type="ECO:0000313" key="2">
    <source>
        <dbReference type="Proteomes" id="UP001231675"/>
    </source>
</evidence>
<dbReference type="Proteomes" id="UP001231675">
    <property type="component" value="Unassembled WGS sequence"/>
</dbReference>
<dbReference type="EMBL" id="JAURUD010000001">
    <property type="protein sequence ID" value="MDP9686290.1"/>
    <property type="molecule type" value="Genomic_DNA"/>
</dbReference>
<reference evidence="1 2" key="1">
    <citation type="submission" date="2023-07" db="EMBL/GenBank/DDBJ databases">
        <title>Sequencing the genomes of 1000 actinobacteria strains.</title>
        <authorList>
            <person name="Klenk H.-P."/>
        </authorList>
    </citation>
    <scope>NUCLEOTIDE SEQUENCE [LARGE SCALE GENOMIC DNA]</scope>
    <source>
        <strain evidence="1 2">DSM 40229</strain>
    </source>
</reference>
<name>A0ABT9LRX5_STRGD</name>
<proteinExistence type="predicted"/>
<gene>
    <name evidence="1" type="ORF">J2S47_006792</name>
</gene>
<sequence>MLRGGCLIDRLLPAGAVNCEPVLQYGECGAAVVGPRPGHLPCWKSSAVLLPGSLTQPHGVKYQQPLVGSEFRAGGVVLS</sequence>
<comment type="caution">
    <text evidence="1">The sequence shown here is derived from an EMBL/GenBank/DDBJ whole genome shotgun (WGS) entry which is preliminary data.</text>
</comment>
<keyword evidence="2" id="KW-1185">Reference proteome</keyword>
<protein>
    <submittedName>
        <fullName evidence="1">Uncharacterized protein</fullName>
    </submittedName>
</protein>
<evidence type="ECO:0000313" key="1">
    <source>
        <dbReference type="EMBL" id="MDP9686290.1"/>
    </source>
</evidence>
<organism evidence="1 2">
    <name type="scientific">Streptomyces griseoviridis</name>
    <dbReference type="NCBI Taxonomy" id="45398"/>
    <lineage>
        <taxon>Bacteria</taxon>
        <taxon>Bacillati</taxon>
        <taxon>Actinomycetota</taxon>
        <taxon>Actinomycetes</taxon>
        <taxon>Kitasatosporales</taxon>
        <taxon>Streptomycetaceae</taxon>
        <taxon>Streptomyces</taxon>
    </lineage>
</organism>
<accession>A0ABT9LRX5</accession>